<dbReference type="AlphaFoldDB" id="A0A931I2Q7"/>
<gene>
    <name evidence="2" type="ORF">I5731_15155</name>
</gene>
<dbReference type="RefSeq" id="WP_197312251.1">
    <property type="nucleotide sequence ID" value="NZ_JADZLT010000053.1"/>
</dbReference>
<feature type="domain" description="VOC" evidence="1">
    <location>
        <begin position="7"/>
        <end position="132"/>
    </location>
</feature>
<dbReference type="Proteomes" id="UP000631694">
    <property type="component" value="Unassembled WGS sequence"/>
</dbReference>
<evidence type="ECO:0000313" key="3">
    <source>
        <dbReference type="Proteomes" id="UP000631694"/>
    </source>
</evidence>
<name>A0A931I2Q7_9HYPH</name>
<evidence type="ECO:0000313" key="2">
    <source>
        <dbReference type="EMBL" id="MBH0239162.1"/>
    </source>
</evidence>
<evidence type="ECO:0000259" key="1">
    <source>
        <dbReference type="PROSITE" id="PS51819"/>
    </source>
</evidence>
<dbReference type="InterPro" id="IPR029068">
    <property type="entry name" value="Glyas_Bleomycin-R_OHBP_Dase"/>
</dbReference>
<keyword evidence="3" id="KW-1185">Reference proteome</keyword>
<dbReference type="EMBL" id="JADZLT010000053">
    <property type="protein sequence ID" value="MBH0239162.1"/>
    <property type="molecule type" value="Genomic_DNA"/>
</dbReference>
<reference evidence="2" key="1">
    <citation type="submission" date="2020-12" db="EMBL/GenBank/DDBJ databases">
        <title>Methylobrevis albus sp. nov., isolated from fresh water lack sediment.</title>
        <authorList>
            <person name="Zou Q."/>
        </authorList>
    </citation>
    <scope>NUCLEOTIDE SEQUENCE</scope>
    <source>
        <strain evidence="2">L22</strain>
    </source>
</reference>
<organism evidence="2 3">
    <name type="scientific">Methylobrevis albus</name>
    <dbReference type="NCBI Taxonomy" id="2793297"/>
    <lineage>
        <taxon>Bacteria</taxon>
        <taxon>Pseudomonadati</taxon>
        <taxon>Pseudomonadota</taxon>
        <taxon>Alphaproteobacteria</taxon>
        <taxon>Hyphomicrobiales</taxon>
        <taxon>Pleomorphomonadaceae</taxon>
        <taxon>Methylobrevis</taxon>
    </lineage>
</organism>
<proteinExistence type="predicted"/>
<dbReference type="Gene3D" id="3.10.180.10">
    <property type="entry name" value="2,3-Dihydroxybiphenyl 1,2-Dioxygenase, domain 1"/>
    <property type="match status" value="1"/>
</dbReference>
<dbReference type="InterPro" id="IPR004360">
    <property type="entry name" value="Glyas_Fos-R_dOase_dom"/>
</dbReference>
<dbReference type="Pfam" id="PF00903">
    <property type="entry name" value="Glyoxalase"/>
    <property type="match status" value="1"/>
</dbReference>
<sequence length="138" mass="14921">MAPRVTGLLETCLYVADLGIARQFYETVLGLGVMMGDYRFLAFDLGPGSVLLLFIAGDTTEPVELPGGIIPPHDGRGPTHIAFAVPAGSLADWRSRLADNDIAIESEVSWPNGGQSLYLRDPDRHLVELATPGVWPNY</sequence>
<protein>
    <submittedName>
        <fullName evidence="2">VOC family protein</fullName>
    </submittedName>
</protein>
<dbReference type="SUPFAM" id="SSF54593">
    <property type="entry name" value="Glyoxalase/Bleomycin resistance protein/Dihydroxybiphenyl dioxygenase"/>
    <property type="match status" value="1"/>
</dbReference>
<comment type="caution">
    <text evidence="2">The sequence shown here is derived from an EMBL/GenBank/DDBJ whole genome shotgun (WGS) entry which is preliminary data.</text>
</comment>
<dbReference type="InterPro" id="IPR037523">
    <property type="entry name" value="VOC_core"/>
</dbReference>
<dbReference type="PROSITE" id="PS51819">
    <property type="entry name" value="VOC"/>
    <property type="match status" value="1"/>
</dbReference>
<accession>A0A931I2Q7</accession>